<reference evidence="9 11" key="2">
    <citation type="submission" date="2019-12" db="EMBL/GenBank/DDBJ databases">
        <title>Rhizobium genotypes associated with high levels of biological nitrogen fixation by grain legumes in a temperate-maritime cropping system.</title>
        <authorList>
            <person name="Maluk M."/>
            <person name="Francesc Ferrando Molina F."/>
            <person name="Lopez Del Egido L."/>
            <person name="Lafos M."/>
            <person name="Langarica-Fuentes A."/>
            <person name="Gebre Yohannes G."/>
            <person name="Young M.W."/>
            <person name="Martin P."/>
            <person name="Gantlett R."/>
            <person name="Kenicer G."/>
            <person name="Hawes C."/>
            <person name="Begg G.S."/>
            <person name="Quilliam R.S."/>
            <person name="Squire G.R."/>
            <person name="Poole P.S."/>
            <person name="Young P.W."/>
            <person name="Iannetta P.M."/>
            <person name="James E.K."/>
        </authorList>
    </citation>
    <scope>NUCLEOTIDE SEQUENCE [LARGE SCALE GENOMIC DNA]</scope>
    <source>
        <strain evidence="9 11">JHI1096</strain>
    </source>
</reference>
<evidence type="ECO:0000256" key="7">
    <source>
        <dbReference type="SAM" id="SignalP"/>
    </source>
</evidence>
<dbReference type="EMBL" id="WUEZ01000081">
    <property type="protein sequence ID" value="NEI39029.1"/>
    <property type="molecule type" value="Genomic_DNA"/>
</dbReference>
<keyword evidence="5 6" id="KW-0408">Iron</keyword>
<dbReference type="GO" id="GO:0009055">
    <property type="term" value="F:electron transfer activity"/>
    <property type="evidence" value="ECO:0007669"/>
    <property type="project" value="InterPro"/>
</dbReference>
<evidence type="ECO:0000256" key="5">
    <source>
        <dbReference type="ARBA" id="ARBA00023004"/>
    </source>
</evidence>
<evidence type="ECO:0000256" key="3">
    <source>
        <dbReference type="ARBA" id="ARBA00022723"/>
    </source>
</evidence>
<evidence type="ECO:0000256" key="1">
    <source>
        <dbReference type="ARBA" id="ARBA00022448"/>
    </source>
</evidence>
<evidence type="ECO:0000313" key="10">
    <source>
        <dbReference type="EMBL" id="OAP94630.1"/>
    </source>
</evidence>
<dbReference type="GO" id="GO:0020037">
    <property type="term" value="F:heme binding"/>
    <property type="evidence" value="ECO:0007669"/>
    <property type="project" value="InterPro"/>
</dbReference>
<keyword evidence="2 6" id="KW-0349">Heme</keyword>
<dbReference type="SUPFAM" id="SSF46626">
    <property type="entry name" value="Cytochrome c"/>
    <property type="match status" value="1"/>
</dbReference>
<feature type="chain" id="PRO_5033256337" evidence="7">
    <location>
        <begin position="28"/>
        <end position="133"/>
    </location>
</feature>
<dbReference type="InterPro" id="IPR002327">
    <property type="entry name" value="Cyt_c_1A/1B"/>
</dbReference>
<reference evidence="10" key="1">
    <citation type="submission" date="2016-04" db="EMBL/GenBank/DDBJ databases">
        <title>Fast-growing isolate from the root nodules of Vavilovia formosa.</title>
        <authorList>
            <person name="Kimeklis A."/>
            <person name="Safronova V."/>
            <person name="Belimov A."/>
            <person name="Andronov E."/>
        </authorList>
    </citation>
    <scope>NUCLEOTIDE SEQUENCE [LARGE SCALE GENOMIC DNA]</scope>
    <source>
        <strain evidence="10">Vaf-46</strain>
    </source>
</reference>
<feature type="domain" description="Cytochrome c" evidence="8">
    <location>
        <begin position="30"/>
        <end position="132"/>
    </location>
</feature>
<organism evidence="10">
    <name type="scientific">Rhizobium leguminosarum</name>
    <dbReference type="NCBI Taxonomy" id="384"/>
    <lineage>
        <taxon>Bacteria</taxon>
        <taxon>Pseudomonadati</taxon>
        <taxon>Pseudomonadota</taxon>
        <taxon>Alphaproteobacteria</taxon>
        <taxon>Hyphomicrobiales</taxon>
        <taxon>Rhizobiaceae</taxon>
        <taxon>Rhizobium/Agrobacterium group</taxon>
        <taxon>Rhizobium</taxon>
    </lineage>
</organism>
<protein>
    <submittedName>
        <fullName evidence="9">C-type cytochrome</fullName>
    </submittedName>
    <submittedName>
        <fullName evidence="10">Cytochrome C</fullName>
    </submittedName>
</protein>
<dbReference type="InterPro" id="IPR036909">
    <property type="entry name" value="Cyt_c-like_dom_sf"/>
</dbReference>
<dbReference type="InterPro" id="IPR009056">
    <property type="entry name" value="Cyt_c-like_dom"/>
</dbReference>
<keyword evidence="7" id="KW-0732">Signal</keyword>
<proteinExistence type="predicted"/>
<dbReference type="Gene3D" id="1.10.760.10">
    <property type="entry name" value="Cytochrome c-like domain"/>
    <property type="match status" value="1"/>
</dbReference>
<name>A0A179BTL3_RHILE</name>
<evidence type="ECO:0000259" key="8">
    <source>
        <dbReference type="PROSITE" id="PS51007"/>
    </source>
</evidence>
<keyword evidence="1" id="KW-0813">Transport</keyword>
<dbReference type="PROSITE" id="PS51007">
    <property type="entry name" value="CYTC"/>
    <property type="match status" value="1"/>
</dbReference>
<evidence type="ECO:0000313" key="9">
    <source>
        <dbReference type="EMBL" id="NEI39029.1"/>
    </source>
</evidence>
<evidence type="ECO:0000256" key="4">
    <source>
        <dbReference type="ARBA" id="ARBA00022982"/>
    </source>
</evidence>
<dbReference type="Pfam" id="PF00034">
    <property type="entry name" value="Cytochrom_C"/>
    <property type="match status" value="1"/>
</dbReference>
<dbReference type="EMBL" id="LWBS01000176">
    <property type="protein sequence ID" value="OAP94630.1"/>
    <property type="molecule type" value="Genomic_DNA"/>
</dbReference>
<keyword evidence="4" id="KW-0249">Electron transport</keyword>
<comment type="caution">
    <text evidence="10">The sequence shown here is derived from an EMBL/GenBank/DDBJ whole genome shotgun (WGS) entry which is preliminary data.</text>
</comment>
<dbReference type="AlphaFoldDB" id="A0A179BTL3"/>
<dbReference type="Proteomes" id="UP000471560">
    <property type="component" value="Unassembled WGS sequence"/>
</dbReference>
<evidence type="ECO:0000256" key="2">
    <source>
        <dbReference type="ARBA" id="ARBA00022617"/>
    </source>
</evidence>
<accession>A0A179BTL3</accession>
<feature type="signal peptide" evidence="7">
    <location>
        <begin position="1"/>
        <end position="27"/>
    </location>
</feature>
<dbReference type="PRINTS" id="PR00604">
    <property type="entry name" value="CYTCHRMECIAB"/>
</dbReference>
<dbReference type="PANTHER" id="PTHR11961">
    <property type="entry name" value="CYTOCHROME C"/>
    <property type="match status" value="1"/>
</dbReference>
<gene>
    <name evidence="10" type="ORF">A4U53_20550</name>
    <name evidence="9" type="ORF">GR204_34735</name>
</gene>
<evidence type="ECO:0000256" key="6">
    <source>
        <dbReference type="PROSITE-ProRule" id="PRU00433"/>
    </source>
</evidence>
<evidence type="ECO:0000313" key="11">
    <source>
        <dbReference type="Proteomes" id="UP000471560"/>
    </source>
</evidence>
<sequence>MRFAVDYRVVLLIAASVITLFPGSAGAQEGDVTAGAAVFKKCATCHIADSDTNKVGPSLNGLFGRKAGTHPNFAYSAGMKAAGDGGLVWDEATLRDYLHNPKAKVKGTKMAFVGLKDDQEITDLIAYLKQYSK</sequence>
<keyword evidence="3 6" id="KW-0479">Metal-binding</keyword>
<dbReference type="GO" id="GO:0046872">
    <property type="term" value="F:metal ion binding"/>
    <property type="evidence" value="ECO:0007669"/>
    <property type="project" value="UniProtKB-KW"/>
</dbReference>